<sequence length="135" mass="15978">IVWDPHTRGNIDKLKSVQKKAARFIYRSYSWRTSASALVKKAGLDNLQKRRQNDRLKYMHLLFHDKLGIRKHDYIEPVHRRTTRSHHSKKLKDYSCHTQAFANSFFPKTVREWNRLPASIVECPTTEAFMNAVKL</sequence>
<name>A0A023FN42_AMBCJ</name>
<keyword evidence="1" id="KW-0808">Transferase</keyword>
<feature type="non-terminal residue" evidence="1">
    <location>
        <position position="1"/>
    </location>
</feature>
<dbReference type="GO" id="GO:0003964">
    <property type="term" value="F:RNA-directed DNA polymerase activity"/>
    <property type="evidence" value="ECO:0007669"/>
    <property type="project" value="UniProtKB-KW"/>
</dbReference>
<keyword evidence="1" id="KW-0695">RNA-directed DNA polymerase</keyword>
<dbReference type="EMBL" id="GBBK01001305">
    <property type="protein sequence ID" value="JAC23177.1"/>
    <property type="molecule type" value="mRNA"/>
</dbReference>
<dbReference type="AlphaFoldDB" id="A0A023FN42"/>
<reference evidence="1" key="1">
    <citation type="submission" date="2014-03" db="EMBL/GenBank/DDBJ databases">
        <title>The sialotranscriptome of Amblyomma triste, Amblyomma parvum and Amblyomma cajennense ticks, uncovered by 454-based RNA-seq.</title>
        <authorList>
            <person name="Garcia G.R."/>
            <person name="Gardinassi L.G."/>
            <person name="Ribeiro J.M."/>
            <person name="Anatriello E."/>
            <person name="Ferreira B.R."/>
            <person name="Moreira H.N."/>
            <person name="Mafra C."/>
            <person name="Olegario M.M."/>
            <person name="Szabo P.J."/>
            <person name="Miranda-Santos I.K."/>
            <person name="Maruyama S.R."/>
        </authorList>
    </citation>
    <scope>NUCLEOTIDE SEQUENCE</scope>
    <source>
        <strain evidence="1">Uberlandia</strain>
        <tissue evidence="1">Salivary glands</tissue>
    </source>
</reference>
<protein>
    <submittedName>
        <fullName evidence="1">Putative endonuclease/reverse transcriptase ixodes scapularis endonuclease/reverse transcriptase</fullName>
    </submittedName>
</protein>
<organism evidence="1">
    <name type="scientific">Amblyomma cajennense</name>
    <name type="common">Cayenne tick</name>
    <name type="synonym">Acarus cajennensis</name>
    <dbReference type="NCBI Taxonomy" id="34607"/>
    <lineage>
        <taxon>Eukaryota</taxon>
        <taxon>Metazoa</taxon>
        <taxon>Ecdysozoa</taxon>
        <taxon>Arthropoda</taxon>
        <taxon>Chelicerata</taxon>
        <taxon>Arachnida</taxon>
        <taxon>Acari</taxon>
        <taxon>Parasitiformes</taxon>
        <taxon>Ixodida</taxon>
        <taxon>Ixodoidea</taxon>
        <taxon>Ixodidae</taxon>
        <taxon>Amblyomminae</taxon>
        <taxon>Amblyomma</taxon>
    </lineage>
</organism>
<keyword evidence="1" id="KW-0548">Nucleotidyltransferase</keyword>
<keyword evidence="1" id="KW-0378">Hydrolase</keyword>
<keyword evidence="1" id="KW-0540">Nuclease</keyword>
<evidence type="ECO:0000313" key="1">
    <source>
        <dbReference type="EMBL" id="JAC23177.1"/>
    </source>
</evidence>
<dbReference type="GO" id="GO:0004519">
    <property type="term" value="F:endonuclease activity"/>
    <property type="evidence" value="ECO:0007669"/>
    <property type="project" value="UniProtKB-KW"/>
</dbReference>
<keyword evidence="1" id="KW-0255">Endonuclease</keyword>
<accession>A0A023FN42</accession>
<proteinExistence type="evidence at transcript level"/>